<keyword evidence="20" id="KW-0689">Ribosomal protein</keyword>
<evidence type="ECO:0000256" key="6">
    <source>
        <dbReference type="ARBA" id="ARBA00006668"/>
    </source>
</evidence>
<evidence type="ECO:0000256" key="16">
    <source>
        <dbReference type="ARBA" id="ARBA00022691"/>
    </source>
</evidence>
<dbReference type="SUPFAM" id="SSF56645">
    <property type="entry name" value="Acyl-CoA dehydrogenase NM domain-like"/>
    <property type="match status" value="1"/>
</dbReference>
<feature type="compositionally biased region" description="Low complexity" evidence="29">
    <location>
        <begin position="3901"/>
        <end position="3916"/>
    </location>
</feature>
<dbReference type="InterPro" id="IPR011961">
    <property type="entry name" value="RimM"/>
</dbReference>
<dbReference type="SUPFAM" id="SSF50104">
    <property type="entry name" value="Translation proteins SH3-like domain"/>
    <property type="match status" value="1"/>
</dbReference>
<dbReference type="InterPro" id="IPR006091">
    <property type="entry name" value="Acyl-CoA_Oxase/DH_mid-dom"/>
</dbReference>
<dbReference type="InterPro" id="IPR008991">
    <property type="entry name" value="Translation_prot_SH3-like_sf"/>
</dbReference>
<dbReference type="HAMAP" id="MF_00605">
    <property type="entry name" value="TrmD"/>
    <property type="match status" value="1"/>
</dbReference>
<evidence type="ECO:0000256" key="7">
    <source>
        <dbReference type="ARBA" id="ARBA00007630"/>
    </source>
</evidence>
<dbReference type="SUPFAM" id="SSF55811">
    <property type="entry name" value="Nudix"/>
    <property type="match status" value="1"/>
</dbReference>
<feature type="compositionally biased region" description="Basic and acidic residues" evidence="29">
    <location>
        <begin position="3174"/>
        <end position="3192"/>
    </location>
</feature>
<dbReference type="InterPro" id="IPR011583">
    <property type="entry name" value="Chitinase_II/V-like_cat"/>
</dbReference>
<feature type="compositionally biased region" description="Polar residues" evidence="29">
    <location>
        <begin position="3234"/>
        <end position="3243"/>
    </location>
</feature>
<dbReference type="EC" id="2.1.1.228" evidence="10"/>
<dbReference type="Gene3D" id="1.10.1270.20">
    <property type="entry name" value="tRNA(m1g37)methyltransferase, domain 2"/>
    <property type="match status" value="1"/>
</dbReference>
<feature type="region of interest" description="Disordered" evidence="29">
    <location>
        <begin position="3446"/>
        <end position="3474"/>
    </location>
</feature>
<dbReference type="Pfam" id="PF01746">
    <property type="entry name" value="tRNA_m1G_MT"/>
    <property type="match status" value="1"/>
</dbReference>
<evidence type="ECO:0000256" key="9">
    <source>
        <dbReference type="ARBA" id="ARBA00011738"/>
    </source>
</evidence>
<dbReference type="PROSITE" id="PS01095">
    <property type="entry name" value="GH18_1"/>
    <property type="match status" value="1"/>
</dbReference>
<comment type="similarity">
    <text evidence="5">Belongs to the bacterial ribosomal protein bL19 family.</text>
</comment>
<feature type="region of interest" description="Disordered" evidence="29">
    <location>
        <begin position="1899"/>
        <end position="1950"/>
    </location>
</feature>
<dbReference type="Pfam" id="PF00675">
    <property type="entry name" value="Peptidase_M16"/>
    <property type="match status" value="1"/>
</dbReference>
<dbReference type="PRINTS" id="PR00061">
    <property type="entry name" value="RIBOSOMALL19"/>
</dbReference>
<dbReference type="Gene3D" id="2.40.30.60">
    <property type="entry name" value="RimM"/>
    <property type="match status" value="1"/>
</dbReference>
<feature type="compositionally biased region" description="Basic residues" evidence="29">
    <location>
        <begin position="1826"/>
        <end position="1850"/>
    </location>
</feature>
<dbReference type="InterPro" id="IPR009000">
    <property type="entry name" value="Transl_B-barrel_sf"/>
</dbReference>
<feature type="domain" description="GH18" evidence="31">
    <location>
        <begin position="5921"/>
        <end position="6330"/>
    </location>
</feature>
<dbReference type="InterPro" id="IPR036976">
    <property type="entry name" value="RimM_N_sf"/>
</dbReference>
<dbReference type="InterPro" id="IPR027275">
    <property type="entry name" value="PRC-brl_dom"/>
</dbReference>
<dbReference type="CDD" id="cd06548">
    <property type="entry name" value="GH18_chitinase"/>
    <property type="match status" value="1"/>
</dbReference>
<dbReference type="HAMAP" id="MF_00402">
    <property type="entry name" value="Ribosomal_bL19"/>
    <property type="match status" value="1"/>
</dbReference>
<dbReference type="InterPro" id="IPR009100">
    <property type="entry name" value="AcylCoA_DH/oxidase_NM_dom_sf"/>
</dbReference>
<dbReference type="Pfam" id="PF02770">
    <property type="entry name" value="Acyl-CoA_dh_M"/>
    <property type="match status" value="1"/>
</dbReference>
<evidence type="ECO:0000256" key="24">
    <source>
        <dbReference type="ARBA" id="ARBA00029736"/>
    </source>
</evidence>
<dbReference type="HAMAP" id="MF_00385">
    <property type="entry name" value="Ribosomal_bS16"/>
    <property type="match status" value="1"/>
</dbReference>
<dbReference type="InterPro" id="IPR018257">
    <property type="entry name" value="Ribosomal_bL19_CS"/>
</dbReference>
<dbReference type="InterPro" id="IPR001223">
    <property type="entry name" value="Glyco_hydro18_cat"/>
</dbReference>
<dbReference type="GO" id="GO:0050660">
    <property type="term" value="F:flavin adenine dinucleotide binding"/>
    <property type="evidence" value="ECO:0007669"/>
    <property type="project" value="InterPro"/>
</dbReference>
<dbReference type="InterPro" id="IPR045121">
    <property type="entry name" value="CoAse"/>
</dbReference>
<feature type="region of interest" description="Disordered" evidence="29">
    <location>
        <begin position="3684"/>
        <end position="3734"/>
    </location>
</feature>
<dbReference type="InterPro" id="IPR015797">
    <property type="entry name" value="NUDIX_hydrolase-like_dom_sf"/>
</dbReference>
<dbReference type="Gene3D" id="1.20.140.10">
    <property type="entry name" value="Butyryl-CoA Dehydrogenase, subunit A, domain 3"/>
    <property type="match status" value="1"/>
</dbReference>
<dbReference type="CDD" id="cd01627">
    <property type="entry name" value="HAD_TPP"/>
    <property type="match status" value="1"/>
</dbReference>
<dbReference type="Gene3D" id="3.40.50.1000">
    <property type="entry name" value="HAD superfamily/HAD-like"/>
    <property type="match status" value="1"/>
</dbReference>
<dbReference type="InterPro" id="IPR003337">
    <property type="entry name" value="Trehalose_PPase"/>
</dbReference>
<dbReference type="InterPro" id="IPR023803">
    <property type="entry name" value="Ribosomal_bS16_dom_sf"/>
</dbReference>
<dbReference type="PANTHER" id="PTHR42803:SF1">
    <property type="entry name" value="BROAD-SPECIFICITY LINEAR ACYL-COA DEHYDROGENASE FADE5"/>
    <property type="match status" value="1"/>
</dbReference>
<feature type="compositionally biased region" description="Basic residues" evidence="29">
    <location>
        <begin position="4172"/>
        <end position="4194"/>
    </location>
</feature>
<feature type="compositionally biased region" description="Pro residues" evidence="29">
    <location>
        <begin position="4395"/>
        <end position="4406"/>
    </location>
</feature>
<dbReference type="InterPro" id="IPR025878">
    <property type="entry name" value="Acyl-CoA_dh-like_C_dom"/>
</dbReference>
<dbReference type="CDD" id="cd18080">
    <property type="entry name" value="TrmD-like"/>
    <property type="match status" value="1"/>
</dbReference>
<dbReference type="GO" id="GO:0005840">
    <property type="term" value="C:ribosome"/>
    <property type="evidence" value="ECO:0007669"/>
    <property type="project" value="UniProtKB-KW"/>
</dbReference>
<dbReference type="GO" id="GO:1990904">
    <property type="term" value="C:ribonucleoprotein complex"/>
    <property type="evidence" value="ECO:0007669"/>
    <property type="project" value="UniProtKB-KW"/>
</dbReference>
<evidence type="ECO:0000256" key="5">
    <source>
        <dbReference type="ARBA" id="ARBA00005781"/>
    </source>
</evidence>
<comment type="caution">
    <text evidence="32">The sequence shown here is derived from an EMBL/GenBank/DDBJ whole genome shotgun (WGS) entry which is preliminary data.</text>
</comment>
<feature type="compositionally biased region" description="Low complexity" evidence="29">
    <location>
        <begin position="4597"/>
        <end position="4611"/>
    </location>
</feature>
<dbReference type="GO" id="GO:0008061">
    <property type="term" value="F:chitin binding"/>
    <property type="evidence" value="ECO:0007669"/>
    <property type="project" value="InterPro"/>
</dbReference>
<dbReference type="Pfam" id="PF00704">
    <property type="entry name" value="Glyco_hydro_18"/>
    <property type="match status" value="1"/>
</dbReference>
<dbReference type="Pfam" id="PF00293">
    <property type="entry name" value="NUDIX"/>
    <property type="match status" value="1"/>
</dbReference>
<dbReference type="SUPFAM" id="SSF53756">
    <property type="entry name" value="UDP-Glycosyltransferase/glycogen phosphorylase"/>
    <property type="match status" value="1"/>
</dbReference>
<feature type="compositionally biased region" description="Basic residues" evidence="29">
    <location>
        <begin position="3538"/>
        <end position="3552"/>
    </location>
</feature>
<dbReference type="InterPro" id="IPR016009">
    <property type="entry name" value="tRNA_MeTrfase_TRMD/TRM10"/>
</dbReference>
<keyword evidence="16" id="KW-0949">S-adenosyl-L-methionine</keyword>
<dbReference type="SUPFAM" id="SSF54565">
    <property type="entry name" value="Ribosomal protein S16"/>
    <property type="match status" value="1"/>
</dbReference>
<dbReference type="InterPro" id="IPR037069">
    <property type="entry name" value="AcylCoA_DH/ox_N_sf"/>
</dbReference>
<feature type="region of interest" description="Disordered" evidence="29">
    <location>
        <begin position="4570"/>
        <end position="4666"/>
    </location>
</feature>
<dbReference type="PROSITE" id="PS51910">
    <property type="entry name" value="GH18_2"/>
    <property type="match status" value="1"/>
</dbReference>
<comment type="function">
    <text evidence="2">Specifically methylates guanosine-37 in various tRNAs.</text>
</comment>
<evidence type="ECO:0000256" key="10">
    <source>
        <dbReference type="ARBA" id="ARBA00012807"/>
    </source>
</evidence>
<dbReference type="PANTHER" id="PTHR42803">
    <property type="entry name" value="ACYL-COA DEHYDROGENASE"/>
    <property type="match status" value="1"/>
</dbReference>
<feature type="compositionally biased region" description="Basic residues" evidence="29">
    <location>
        <begin position="1934"/>
        <end position="1950"/>
    </location>
</feature>
<dbReference type="InterPro" id="IPR038657">
    <property type="entry name" value="Ribosomal_bL19_sf"/>
</dbReference>
<dbReference type="InterPro" id="IPR011765">
    <property type="entry name" value="Pept_M16_N"/>
</dbReference>
<dbReference type="SUPFAM" id="SSF51445">
    <property type="entry name" value="(Trans)glycosidases"/>
    <property type="match status" value="1"/>
</dbReference>
<dbReference type="Gene3D" id="3.40.50.2000">
    <property type="entry name" value="Glycogen Phosphorylase B"/>
    <property type="match status" value="1"/>
</dbReference>
<dbReference type="NCBIfam" id="NF007980">
    <property type="entry name" value="PRK10707.1"/>
    <property type="match status" value="1"/>
</dbReference>
<sequence>MNELADLAAINALPGNEDATPDTAEAILEENAKFVTGVIAPLNHASDKEPSWFHDGQVTTSKGFKEAFKAFGEAGWQGVQHPVEFGGQGLPKLLATPCIEMLNSGSISFALCPLLSDGAIEALLTAGSDEQKAVYLEKLVSGEWTGTMNLTEPQAGSDLAAVRTRAVPQGDGTYKVFGTKIYITYGEHDFSDNIVHLVLARTPDAPAGVKGISLFIVPKFLVNADGSPGARNDAHCVSIEHKLGIKASPTAVLQFGDHGGAIGTLVGEENRGLEYMFIMMNAARFGVGLQGIGLAERAYQKAVAFARDRVQSRDVAGSAGPVAIIHHPDVRRMLMNMRSQTEAARALAYVGAGLSDIAHSHADEAVRKDSLAVYEYLVPIIKGWSTEMSQDVARDGVQVHGGMGFIEETGAAQHYRDAKILTIYEGTTAIQANDLVGRKTVRDGGSVANNILAQVRVTEAALAASGNAELQAIGVQLAAGSKDLEQVVAFVVANTKSDVKAVFAGSVLYLKLAGIVLGGWQMARAAAIAQQKIEAGEGDAAFYQAKIGTARFFADHILSQSSGLRNAIVHGSAGDDGAAGAGWIKPGAPPCILTTHQRAVLALHAVAIAHLRVVVEDEAVLLAVVVFHVHGPLLGGAGVAFHLLARVRAAGRAGNGSQLLAAAAADLVAQQGAGHAAGDQAHGAAFTGFFTDHHRRHAAAVVAGGRLRRLAVVAGLDGAGVLVVFGLGVTQTLHAGARIAFFCAQFFVGRIARGQALGLGVVLRFAHLGIRRGRQGGQRHCQQDGVLVHIILLETGGPDHHGGHQHESDRPARVRLPAGLRVEAGIPPVVGHQAQHQRFQEAGQARQHDRQQLVERIGLRRQRGDQPGGRQAGQVQPQPRIAGTAQVQALQAQAAEQEGEQGGEGLVLVASGSGHGEAKKVRRARVSVIMSSPAYFFGNSGSRAIICGFFRPSTLFGNIMVVIRLARGGAKKRPFFNIVATDSRNRRDGRFIERIGFYNPMAQGGEVPLRITADRLAHWQSVGAQLSPTVARLVGFVFGAYGVAGWVRIRPFSEDADALLSVKTWWLDKPALHDVDVKQCKLHGGDVVAQLVGVTDRNVAEALKGAAVSIPRSRFPVLSDDEFYWTELIGLDVENLQGESLGTVTDMMSNGPQSILRIQPAAVENDPEVAAPERLIPFVEAFIIKSGVTRRAFEQNKCGLSTWNPRDFTTDNHRTVDDRPYGGGPGMVMLAKPLEATIDAAKARQLDAGLPAPRVVFMSPQGKQLTHERVVQLGQEPGLVILCGRYEAVDQRLLDRCIDEEISLGDFVLSGGELPAMALMDAVIRLIPGVLNTDASAVEDSFVNGLLDSPHYTRPETYEGVAVPPVLMGGNHAEIGKWRRQRMLEATARKRPDLLVKARAAGQLSKIDEKFLAEIARLGKSIPDFAPGDTVVVNVNVVEGTRKRAQAYEGVVISRRNRGLNSNFIVRKISSGEGVERTFQLYSPLIASIEVKRRGDVRRAKLYYLRDRSGVALAQPLFDPRSLPIDAIAGEPGLAPERLDADWLRQRFAAQPAWAPEAAETSYALRADGSPATPASVLIALVQRPDALTILLTRRNADLTDHPGQVSFPGGRAEAFDASPVDTALRESEEEIGLARAHVEVIGTLPDYYTGTGYRVTPVVALVAPPFELTADPGEVAEIFEVPLAFLMDGLNHQRLSVELPTGRRSFYAMPYETHFIWGATAGMLHQGPGVANGDLVQRRPGHAWPDRLVPDDGDPAGAGRADLVGAALLRLVPGIVRLECADRVPHAGLPPLQPLLHFDPAGPERRRRNGRPCAAGRVDTPGHDRHGRQRSLARGRRKSAGHHAPQRVRRVLLVPDPGPLRGPRVLLDRLAAGAPDRRGVCHRRQLRGCDLRVAQFRPPLGRRGDRHHPVGRRRRHGRAPRHPGRTRAQGHADRRRHGRYFGRRGGHAAGRRAQRAVAAKHGGPGVARAAAVDDVAAAVVGRGVAGRGAAIPSQRLGRAPVRRDGVLQATGHRRRTRLPPAVFAVRDAHRGQWRQVRGRQRQAARPGAHGVPLRDLVRQGQRPAGGRCLPGAASAGADRAKLDSGLRRMAVLRPAILSPFSLKIPPADYPTLWGKAYAVCFRILARHHERQPSETPCRCQHAAVRPVLCRHRHRLGCAQSSGRRGPGAGRGRHYRIPAAQWPQSAAVPGRVQAHHHRQRYEFANRGMDFNGTTSNDRTNYHEVFQASPDNLKWALDMEADRMVHSFIARKDLDSEMTVVRNEYESGENSPFSVMMKRMESVAYDWHSYGRSTIGNRSDIENVGIPNLQAFYRTYYQPDNAVLLVAGKFDPAQTLAWITRSFGAIPKPKRVLPPFWTVEPTQDGERSFVVRRKGDMQIVMLGYKIPSALHPDAEALNIMSEILGDTPTGRLHKALVETGKASEVFAFGQTGYAPGLEIIGAIVKAGEPLDPVREALTKAVESFAATPPTPEEMERVRRSYANGVEKSLNDPQKVGVALSEEIALGDWRLMFQHRDQLPSISAEQVSAAAARYLKRDNRVVGTFVPDDQPQRAEIPAAPTVAEAMKDFKPKASVLTSEVFEPTQDNINARTEIKTIGGLQVALLPKKNRGESVAVDMQLHWGDEKNMVDKQIVAAFTDEMLMRGTSRYTREQLADAFSKLKMSGGVYSFETTGPNLDAALRLVAHVLREANFPQAEFEQLRQQWLVGLESSRNEPESLAHNALDEYFDHYPKGDMRATLTVDEQIAAVRALKREDVVAFHRDYYGASHGELAIVGDFDKPAIEQTIAQSYAGWDSKVAYAPLPETNADKPAVRKTIDAPEKENGVVSARLNLDLNVNDPAYPALDLASYIFGGGGLKSRLMDRIRQKDGLSYGGGAMLHAGDIDRAGRLRIEAIAAPQNLKKLEAAIREELDRAIKQGFTKEELAGAKSGLLQQRVQNRSQDKVVAGGWTRNLYLKQTFSWSKAYEQKLAAATLDEVNAAFRKAVDPAALTVVVLSWRGAPLRAASRRRAVRHVHGALAQVFVLRRRRIEHRAQARQRVGIVGRHEGDHRFPDFAPQIERGAGILGADQQAQLHAMLVGNAGRRVGPVLERVFDKPLQRHDHAPLVPDAHHHVSTRDALHAAPFALDDQHVVDADRLRERDLQAGDEVAQYRLGGDTGHQAGHAGRRQQTGAELARARQGQEHEAQAQEHDDGVGAAREHRRLRQHPAGAQVVRHVDRVEVGDGAVDGIDAGNRQPGQADNQQHAVDARQRHEERRGLGRACQHQPQRKQHRRDLARAIGVLDGVGGVGAVARDALEQFDPRAVQRQRDDDKDDGRDGDRCCGAPRALLKIITTLYPAVGDPAVFVRLHRRAADGQAHPALVPARSRQPLATAGHHLAGAAARGRPAQRQRPHQAPVRRRHRGRAPVRAGLLRCVGQAAVQDLYVSAIAGLLECAGRRYRAQVAGAAAARSRARGRNADHGRRLRARSPDPRARHELYRTPQHRNQEIRAGLLCPAGRGHRLPHAADRPRCAAAATGNGAADRRVAQSARGIPPGAPAQRRRQLHRQRFRLGARKTQGPAAAGPGRRPGAGGLQPRTVHPRKSRRRHGQGAPSGVRPGHGCRSGDARVLRYLDRPRRRQRRPRDRGQERPRTGPAQEPQLHAAPRMADRGRREGLLLRLRQRGPVAAVSHRPRATRVPVVGLGRIRQGQPPLCGRRDQGSAHRQPGGAGPGLPLRAAAAHGARGAAESDHYHHHPRFPYAVPPQELPRHRGPLPGNPYRAGSIDHLILGVPEDHLLAFGVDRLDYTKGILERFQAVDRMLEMHPSMIALLPRQRSVHGHQPARRHEPGGQGIHRRPRRRTWRAGAVAVHRRRARTARSADHQPVPHRAGRRCAVSRPDHAGRGAGGADAQHARPRAPLQRVPLGGPHAARRGAPAQAREGDAEDPRAQPHQPAPGGLRMMEAVNFNLTEWLDSAVFLDFDGTLVDLAATPDAVEVAPGLVQVLASLAERLQGRLAIVSGRPIDQIDAMLAPLKLPVAGVHGAERRDYDGRLHIATAPSLDQALLILRALVMAHDGLLLEEKRGALALHYRLAPGLRQECERAMEAALAATPGTVLLHGKMVLELKPAATNKGSAVAEFLQEAPFKGYKPVFVGDDTTDEAGIAYAQQLGGIGVKRVEHRAGKLRQDRAVLRSQYRRAAHAPHRRRQPRHRDHRLRAALSEPRPHVPSPDADPPHPPAQQRGTHPRTDSSPVRLGPRDAAGHARQPPYPLCGAGADAAHRGHLPPVRKRDRQLLAQLEPPPGAAVRMAGRRDPRRHHAQDVAVRGHGRDRGRHDHQHPGSAGQRAQLGLPFLLAARRVLRGARPEQPLRSGHHGRIPALAQQHRRQFQGRSYPALVRHRPGRAAARIDARSLARLSRPPPGLPRPPAAQPRRRGRIRAARSGGRAGIPGARPARRGHVGTAHPRARAHVVHAHELGRVRPPVENRQRAGTARPRRILAGPRRPDPRTFAARRVERGTPGIRRKPGRARSGRQRAVDGRSELHRSDGPALHQDRGSAGKNPVRRPVHAPLRSARRFRQAGNRVQYLHLLAHRRAGAHRPQGRSARNLRDHAQGPQPPRPAVGRHAPAARPGPGADPHEAMGSPTVFAMGNRTEQPRAGDRRRPAPQPLRAALARLPRPGRPRGRCDCRRGQGAADEVFHRALDRRRRRPGHGARPPAWPASLPAATRRARRATRPDNLAAALDGPQRRQQRSKIGARVRQRAVVAPPVIDHHVQHATRLHVVPPARGDEQRVARFQVGHERGRLRRSEARMRSIIGTIEIHQADGRRRGRKIQGPQVQVADLLGWEQGKAPRTGHHAREVGRFVEMRGRGDGITEPQARAHGGRQAGHRMVRAKPGQAIVDQRALDRHGWRRIELRIAHQLLDRLCHRHLVAHEIEALHAGLVEQPSPFRRRQQHGIDLAAPVKAEQVVAQRLGRLSRRPYGRPVRHQSAHYHRAVAGDLVEQTRRRHAAVFGHCLHGPGRLILVEDVVLQDRIVQVLAADGEHQVLADVVVERCRQRAGIVLVQRRAAILRRQERRAPGVADAGIEGVVLEEQARVGGTEVQFRIGEGGVGVHAEAHAHRDLRGQFQPLDLGADVDRRRDGVVGKHGAALFLRGAGVDEAAGAGAVAHVVLQVHEEQACRQQRARCKVPLQAGVHVVRLDGFEGRIAAVAGMGFVGEDHGAAQSAVVGTGHGARQAQARHQVGPQVEFQVQAGQRNRGVVLDGRLPDEAAPRIRGQGFAGRLIRQDLVTLRRAFGAHQAHAHIAAPAFAFQFALHVEGLGVLLDVEHVLVIGAARIAVRVQVAPGIEDRRVEHPHVFREVATEVVAEVARVRGAVPLRVGGAAAHVGVVPVRTLGDLEIAARVVGAAHAEFQLAQRTAFEPEGGVDLAVGFLVVGGCRRYAEHPVQRRAGEVGGIDVGELDVGRAAEAIQLIARARVVDVALEHALARGFAAAARGAHLAGQDQAVVDAPFAVQVQELGLGVRAFAHDVIDDTVAQRRGGCALVGERGGDQRAVADHVAGIGRHAGAEHARAVHVGHVVGVVVRRVHLGTEIGRLQAHVAARLELHRHQAALALALLLEQRGADQAREPHVGQVGIGDHGCIGRRHLRPLQQLLAVAAQRAFFRKALQQHAQRAGFVLPVDQATELRIGFFRQRGVHRLHAAFDGQRLLEVERVAGADVNRAAGAAFDLVRRGRLVHHDLADDLGRQQRVAGRTSHRAAHLVQHEPVARRHGVAVDQGLRQARRRAPHRHAVVFIEAARTRARGGDVHARHALQRVGHVLVRHLAHVFGRDHFHVARGIALDGQRLLQRAADAADDHHFRRRLRGRLLGAHVHRSPQGQDGGRGGDGRESGHSDLVGIVMHVLSRTHGRLMNTYQLKRRAAGVTSAAAWSALAALTALPAAAQEVVGYYPGWKSATYPVTAANVDASKLTMALYAFLDVCWDGKHGNPDASVADEAPCQDAAGDRTSANGALVLRDAAMDGANLRALVALKRDHPAFKVVVSVGGWNWSNRFSDVAATASARAAFIASSVKLMRRFGLDGVDIDWEFPGEVGVPCWPGRVCARPEDKQNFVTLARELRTAFDAAGKHDNKHYLITIAAGASAGYVEEAGRGSAWLRELAHSLDWINVMTYDFHLTSEPRSGHLAALHADPRDPDTAQGRYVQAAVQRYLAAGIARDQLVMGVPFYGYGWKGCAPGPAGDGQYQPCAGPATGGGMGGVAGGPAYGYSHLLEQGMVTSALEGGQGYRRHWNAPAQAPYLYNARERVWITYEDPQSLKAKTDYIKSQRLRGAMFWELSADGGHQLLEALSASMGR</sequence>
<evidence type="ECO:0000256" key="2">
    <source>
        <dbReference type="ARBA" id="ARBA00002634"/>
    </source>
</evidence>
<feature type="region of interest" description="Disordered" evidence="29">
    <location>
        <begin position="3499"/>
        <end position="3646"/>
    </location>
</feature>
<evidence type="ECO:0000256" key="27">
    <source>
        <dbReference type="ARBA" id="ARBA00047783"/>
    </source>
</evidence>
<comment type="cofactor">
    <cofactor evidence="1">
        <name>FAD</name>
        <dbReference type="ChEBI" id="CHEBI:57692"/>
    </cofactor>
</comment>
<dbReference type="Gene3D" id="3.10.50.10">
    <property type="match status" value="1"/>
</dbReference>
<dbReference type="InterPro" id="IPR029070">
    <property type="entry name" value="Chitinase_insertion_sf"/>
</dbReference>
<name>A0A699GLD3_TANCI</name>
<feature type="compositionally biased region" description="Low complexity" evidence="29">
    <location>
        <begin position="4417"/>
        <end position="4429"/>
    </location>
</feature>
<dbReference type="SUPFAM" id="SSF75217">
    <property type="entry name" value="alpha/beta knot"/>
    <property type="match status" value="1"/>
</dbReference>
<comment type="similarity">
    <text evidence="6">Belongs to the bacterial ribosomal protein bS16 family.</text>
</comment>
<dbReference type="Gene3D" id="3.20.20.80">
    <property type="entry name" value="Glycosidases"/>
    <property type="match status" value="1"/>
</dbReference>
<dbReference type="GO" id="GO:0004553">
    <property type="term" value="F:hydrolase activity, hydrolyzing O-glycosyl compounds"/>
    <property type="evidence" value="ECO:0007669"/>
    <property type="project" value="InterPro"/>
</dbReference>
<evidence type="ECO:0000256" key="21">
    <source>
        <dbReference type="ARBA" id="ARBA00023002"/>
    </source>
</evidence>
<dbReference type="GO" id="GO:0032259">
    <property type="term" value="P:methylation"/>
    <property type="evidence" value="ECO:0007669"/>
    <property type="project" value="UniProtKB-KW"/>
</dbReference>
<dbReference type="Gene3D" id="2.30.30.790">
    <property type="match status" value="1"/>
</dbReference>
<dbReference type="CDD" id="cd03426">
    <property type="entry name" value="NUDIX_CoAse_Nudt7"/>
    <property type="match status" value="1"/>
</dbReference>
<dbReference type="Gene3D" id="3.90.79.10">
    <property type="entry name" value="Nucleoside Triphosphate Pyrophosphohydrolase"/>
    <property type="match status" value="1"/>
</dbReference>
<dbReference type="NCBIfam" id="TIGR02273">
    <property type="entry name" value="16S_RimM"/>
    <property type="match status" value="1"/>
</dbReference>
<evidence type="ECO:0000256" key="14">
    <source>
        <dbReference type="ARBA" id="ARBA00022630"/>
    </source>
</evidence>
<feature type="compositionally biased region" description="Basic residues" evidence="29">
    <location>
        <begin position="4538"/>
        <end position="4554"/>
    </location>
</feature>
<evidence type="ECO:0000256" key="26">
    <source>
        <dbReference type="ARBA" id="ARBA00035371"/>
    </source>
</evidence>
<feature type="compositionally biased region" description="Basic residues" evidence="29">
    <location>
        <begin position="4498"/>
        <end position="4509"/>
    </location>
</feature>
<dbReference type="Pfam" id="PF02771">
    <property type="entry name" value="Acyl-CoA_dh_N"/>
    <property type="match status" value="1"/>
</dbReference>
<dbReference type="InterPro" id="IPR001857">
    <property type="entry name" value="Ribosomal_bL19"/>
</dbReference>
<evidence type="ECO:0000256" key="13">
    <source>
        <dbReference type="ARBA" id="ARBA00022603"/>
    </source>
</evidence>
<protein>
    <recommendedName>
        <fullName evidence="11">tRNA (guanine-N(1)-)-methyltransferase</fullName>
        <ecNumber evidence="10">2.1.1.228</ecNumber>
    </recommendedName>
    <alternativeName>
        <fullName evidence="26">30S ribosomal protein S16, chloroplastic</fullName>
    </alternativeName>
    <alternativeName>
        <fullName evidence="24">M1G-methyltransferase</fullName>
    </alternativeName>
    <alternativeName>
        <fullName evidence="25">tRNA [GM37] methyltransferase</fullName>
    </alternativeName>
</protein>
<feature type="compositionally biased region" description="Low complexity" evidence="29">
    <location>
        <begin position="3221"/>
        <end position="3231"/>
    </location>
</feature>
<feature type="compositionally biased region" description="Basic and acidic residues" evidence="29">
    <location>
        <begin position="4455"/>
        <end position="4464"/>
    </location>
</feature>
<dbReference type="Gene3D" id="3.40.1280.10">
    <property type="match status" value="1"/>
</dbReference>
<dbReference type="GO" id="GO:0005992">
    <property type="term" value="P:trehalose biosynthetic process"/>
    <property type="evidence" value="ECO:0007669"/>
    <property type="project" value="InterPro"/>
</dbReference>
<comment type="similarity">
    <text evidence="8">Belongs to the acyl-CoA dehydrogenase family.</text>
</comment>
<feature type="domain" description="Nudix hydrolase" evidence="30">
    <location>
        <begin position="1572"/>
        <end position="1705"/>
    </location>
</feature>
<feature type="compositionally biased region" description="Low complexity" evidence="29">
    <location>
        <begin position="4644"/>
        <end position="4653"/>
    </location>
</feature>
<dbReference type="SUPFAM" id="SSF63411">
    <property type="entry name" value="LuxS/MPP-like metallohydrolase"/>
    <property type="match status" value="4"/>
</dbReference>
<dbReference type="SUPFAM" id="SSF54556">
    <property type="entry name" value="Chitinase insertion domain"/>
    <property type="match status" value="1"/>
</dbReference>
<dbReference type="GO" id="GO:0052906">
    <property type="term" value="F:tRNA (guanine(37)-N1)-methyltransferase activity"/>
    <property type="evidence" value="ECO:0007669"/>
    <property type="project" value="UniProtKB-EC"/>
</dbReference>
<dbReference type="GO" id="GO:0010945">
    <property type="term" value="F:coenzyme A diphosphatase activity"/>
    <property type="evidence" value="ECO:0007669"/>
    <property type="project" value="InterPro"/>
</dbReference>
<dbReference type="InterPro" id="IPR036250">
    <property type="entry name" value="AcylCo_DH-like_C"/>
</dbReference>
<dbReference type="InterPro" id="IPR001579">
    <property type="entry name" value="Glyco_hydro_18_chit_AS"/>
</dbReference>
<evidence type="ECO:0000256" key="3">
    <source>
        <dbReference type="ARBA" id="ARBA00004229"/>
    </source>
</evidence>
<dbReference type="NCBIfam" id="TIGR00685">
    <property type="entry name" value="T6PP"/>
    <property type="match status" value="1"/>
</dbReference>
<keyword evidence="21" id="KW-0560">Oxidoreductase</keyword>
<organism evidence="32">
    <name type="scientific">Tanacetum cinerariifolium</name>
    <name type="common">Dalmatian daisy</name>
    <name type="synonym">Chrysanthemum cinerariifolium</name>
    <dbReference type="NCBI Taxonomy" id="118510"/>
    <lineage>
        <taxon>Eukaryota</taxon>
        <taxon>Viridiplantae</taxon>
        <taxon>Streptophyta</taxon>
        <taxon>Embryophyta</taxon>
        <taxon>Tracheophyta</taxon>
        <taxon>Spermatophyta</taxon>
        <taxon>Magnoliopsida</taxon>
        <taxon>eudicotyledons</taxon>
        <taxon>Gunneridae</taxon>
        <taxon>Pentapetalae</taxon>
        <taxon>asterids</taxon>
        <taxon>campanulids</taxon>
        <taxon>Asterales</taxon>
        <taxon>Asteraceae</taxon>
        <taxon>Asteroideae</taxon>
        <taxon>Anthemideae</taxon>
        <taxon>Anthemidinae</taxon>
        <taxon>Tanacetum</taxon>
    </lineage>
</organism>
<dbReference type="NCBIfam" id="TIGR01484">
    <property type="entry name" value="HAD-SF-IIB"/>
    <property type="match status" value="1"/>
</dbReference>
<feature type="compositionally biased region" description="Basic and acidic residues" evidence="29">
    <location>
        <begin position="3305"/>
        <end position="3319"/>
    </location>
</feature>
<dbReference type="Gene3D" id="3.30.1320.10">
    <property type="match status" value="1"/>
</dbReference>
<feature type="compositionally biased region" description="Basic and acidic residues" evidence="29">
    <location>
        <begin position="3455"/>
        <end position="3474"/>
    </location>
</feature>
<dbReference type="Gene3D" id="3.30.830.10">
    <property type="entry name" value="Metalloenzyme, LuxS/M16 peptidase-like"/>
    <property type="match status" value="4"/>
</dbReference>
<dbReference type="GO" id="GO:0006364">
    <property type="term" value="P:rRNA processing"/>
    <property type="evidence" value="ECO:0007669"/>
    <property type="project" value="InterPro"/>
</dbReference>
<dbReference type="InterPro" id="IPR029026">
    <property type="entry name" value="tRNA_m1G_MTases_N"/>
</dbReference>
<evidence type="ECO:0000259" key="30">
    <source>
        <dbReference type="PROSITE" id="PS51462"/>
    </source>
</evidence>
<dbReference type="PROSITE" id="PS01015">
    <property type="entry name" value="RIBOSOMAL_L19"/>
    <property type="match status" value="1"/>
</dbReference>
<feature type="compositionally biased region" description="Basic residues" evidence="29">
    <location>
        <begin position="3577"/>
        <end position="3587"/>
    </location>
</feature>
<dbReference type="InterPro" id="IPR007863">
    <property type="entry name" value="Peptidase_M16_C"/>
</dbReference>
<dbReference type="GO" id="GO:0009507">
    <property type="term" value="C:chloroplast"/>
    <property type="evidence" value="ECO:0007669"/>
    <property type="project" value="UniProtKB-SubCell"/>
</dbReference>
<evidence type="ECO:0000259" key="31">
    <source>
        <dbReference type="PROSITE" id="PS51910"/>
    </source>
</evidence>
<dbReference type="InterPro" id="IPR023148">
    <property type="entry name" value="tRNA_m1G_MeTrfase_C_sf"/>
</dbReference>
<dbReference type="InterPro" id="IPR000086">
    <property type="entry name" value="NUDIX_hydrolase_dom"/>
</dbReference>
<dbReference type="Pfam" id="PF12806">
    <property type="entry name" value="Acyl-CoA_dh_C"/>
    <property type="match status" value="1"/>
</dbReference>
<evidence type="ECO:0000256" key="19">
    <source>
        <dbReference type="ARBA" id="ARBA00022827"/>
    </source>
</evidence>
<dbReference type="SMART" id="SM00636">
    <property type="entry name" value="Glyco_18"/>
    <property type="match status" value="1"/>
</dbReference>
<gene>
    <name evidence="32" type="ORF">Tci_000024</name>
</gene>
<dbReference type="NCBIfam" id="NF000648">
    <property type="entry name" value="PRK00026.1"/>
    <property type="match status" value="1"/>
</dbReference>
<evidence type="ECO:0000256" key="18">
    <source>
        <dbReference type="ARBA" id="ARBA00022801"/>
    </source>
</evidence>
<dbReference type="NCBIfam" id="TIGR00088">
    <property type="entry name" value="trmD"/>
    <property type="match status" value="1"/>
</dbReference>
<dbReference type="InterPro" id="IPR029028">
    <property type="entry name" value="Alpha/beta_knot_MTases"/>
</dbReference>
<feature type="compositionally biased region" description="Low complexity" evidence="29">
    <location>
        <begin position="3510"/>
        <end position="3519"/>
    </location>
</feature>
<feature type="region of interest" description="Disordered" evidence="29">
    <location>
        <begin position="5845"/>
        <end position="5868"/>
    </location>
</feature>
<keyword evidence="15" id="KW-0808">Transferase</keyword>
<evidence type="ECO:0000256" key="11">
    <source>
        <dbReference type="ARBA" id="ARBA00014679"/>
    </source>
</evidence>
<feature type="region of interest" description="Disordered" evidence="29">
    <location>
        <begin position="3300"/>
        <end position="3319"/>
    </location>
</feature>
<dbReference type="InterPro" id="IPR009075">
    <property type="entry name" value="AcylCo_DH/oxidase_C"/>
</dbReference>
<dbReference type="InterPro" id="IPR020592">
    <property type="entry name" value="Ribosomal_bS16_CS"/>
</dbReference>
<feature type="compositionally biased region" description="Basic residues" evidence="29">
    <location>
        <begin position="4430"/>
        <end position="4443"/>
    </location>
</feature>
<feature type="region of interest" description="Disordered" evidence="29">
    <location>
        <begin position="1790"/>
        <end position="1850"/>
    </location>
</feature>
<dbReference type="Pfam" id="PF00886">
    <property type="entry name" value="Ribosomal_S16"/>
    <property type="match status" value="1"/>
</dbReference>
<dbReference type="PROSITE" id="PS00732">
    <property type="entry name" value="RIBOSOMAL_S16"/>
    <property type="match status" value="1"/>
</dbReference>
<comment type="subunit">
    <text evidence="9">Homodimer.</text>
</comment>
<evidence type="ECO:0000313" key="32">
    <source>
        <dbReference type="EMBL" id="GEU28046.1"/>
    </source>
</evidence>
<evidence type="ECO:0000256" key="17">
    <source>
        <dbReference type="ARBA" id="ARBA00022694"/>
    </source>
</evidence>
<evidence type="ECO:0000256" key="29">
    <source>
        <dbReference type="SAM" id="MobiDB-lite"/>
    </source>
</evidence>
<evidence type="ECO:0000256" key="20">
    <source>
        <dbReference type="ARBA" id="ARBA00022980"/>
    </source>
</evidence>
<dbReference type="NCBIfam" id="TIGR00002">
    <property type="entry name" value="S16"/>
    <property type="match status" value="1"/>
</dbReference>
<dbReference type="SUPFAM" id="SSF56784">
    <property type="entry name" value="HAD-like"/>
    <property type="match status" value="1"/>
</dbReference>
<dbReference type="Pfam" id="PF01782">
    <property type="entry name" value="RimM"/>
    <property type="match status" value="1"/>
</dbReference>
<dbReference type="InterPro" id="IPR006379">
    <property type="entry name" value="HAD-SF_hydro_IIB"/>
</dbReference>
<evidence type="ECO:0000256" key="25">
    <source>
        <dbReference type="ARBA" id="ARBA00033392"/>
    </source>
</evidence>
<dbReference type="Pfam" id="PF05239">
    <property type="entry name" value="PRC"/>
    <property type="match status" value="1"/>
</dbReference>
<dbReference type="InterPro" id="IPR002649">
    <property type="entry name" value="tRNA_m1G_MeTrfase_TrmD"/>
</dbReference>
<dbReference type="GO" id="GO:0016627">
    <property type="term" value="F:oxidoreductase activity, acting on the CH-CH group of donors"/>
    <property type="evidence" value="ECO:0007669"/>
    <property type="project" value="InterPro"/>
</dbReference>
<dbReference type="Pfam" id="PF01245">
    <property type="entry name" value="Ribosomal_L19"/>
    <property type="match status" value="1"/>
</dbReference>
<keyword evidence="22" id="KW-0687">Ribonucleoprotein</keyword>
<dbReference type="EMBL" id="BKCJ010000001">
    <property type="protein sequence ID" value="GEU28046.1"/>
    <property type="molecule type" value="Genomic_DNA"/>
</dbReference>
<accession>A0A699GLD3</accession>
<feature type="region of interest" description="Disordered" evidence="29">
    <location>
        <begin position="3813"/>
        <end position="3935"/>
    </location>
</feature>
<evidence type="ECO:0000256" key="22">
    <source>
        <dbReference type="ARBA" id="ARBA00023274"/>
    </source>
</evidence>
<feature type="compositionally biased region" description="Basic and acidic residues" evidence="29">
    <location>
        <begin position="3917"/>
        <end position="3926"/>
    </location>
</feature>
<dbReference type="Gene3D" id="2.40.110.10">
    <property type="entry name" value="Butyryl-CoA Dehydrogenase, subunit A, domain 2"/>
    <property type="match status" value="1"/>
</dbReference>
<feature type="region of interest" description="Disordered" evidence="29">
    <location>
        <begin position="3376"/>
        <end position="3402"/>
    </location>
</feature>
<keyword evidence="17" id="KW-0819">tRNA processing</keyword>
<feature type="region of interest" description="Disordered" evidence="29">
    <location>
        <begin position="4163"/>
        <end position="4260"/>
    </location>
</feature>
<reference evidence="32" key="1">
    <citation type="journal article" date="2019" name="Sci. Rep.">
        <title>Draft genome of Tanacetum cinerariifolium, the natural source of mosquito coil.</title>
        <authorList>
            <person name="Yamashiro T."/>
            <person name="Shiraishi A."/>
            <person name="Satake H."/>
            <person name="Nakayama K."/>
        </authorList>
    </citation>
    <scope>NUCLEOTIDE SEQUENCE</scope>
</reference>
<comment type="catalytic activity">
    <reaction evidence="27">
        <text>guanosine(37) in tRNA + S-adenosyl-L-methionine = N(1)-methylguanosine(37) in tRNA + S-adenosyl-L-homocysteine + H(+)</text>
        <dbReference type="Rhea" id="RHEA:36899"/>
        <dbReference type="Rhea" id="RHEA-COMP:10145"/>
        <dbReference type="Rhea" id="RHEA-COMP:10147"/>
        <dbReference type="ChEBI" id="CHEBI:15378"/>
        <dbReference type="ChEBI" id="CHEBI:57856"/>
        <dbReference type="ChEBI" id="CHEBI:59789"/>
        <dbReference type="ChEBI" id="CHEBI:73542"/>
        <dbReference type="ChEBI" id="CHEBI:74269"/>
        <dbReference type="EC" id="2.1.1.228"/>
    </reaction>
</comment>
<proteinExistence type="inferred from homology"/>
<feature type="compositionally biased region" description="Basic and acidic residues" evidence="29">
    <location>
        <begin position="4511"/>
        <end position="4533"/>
    </location>
</feature>
<dbReference type="GO" id="GO:0003735">
    <property type="term" value="F:structural constituent of ribosome"/>
    <property type="evidence" value="ECO:0007669"/>
    <property type="project" value="InterPro"/>
</dbReference>
<comment type="subcellular location">
    <subcellularLocation>
        <location evidence="4">Cytoplasm</location>
    </subcellularLocation>
    <subcellularLocation>
        <location evidence="3">Plastid</location>
        <location evidence="3">Chloroplast</location>
    </subcellularLocation>
</comment>
<evidence type="ECO:0000256" key="1">
    <source>
        <dbReference type="ARBA" id="ARBA00001974"/>
    </source>
</evidence>
<feature type="compositionally biased region" description="Basic residues" evidence="29">
    <location>
        <begin position="1905"/>
        <end position="1926"/>
    </location>
</feature>
<dbReference type="SUPFAM" id="SSF47203">
    <property type="entry name" value="Acyl-CoA dehydrogenase C-terminal domain-like"/>
    <property type="match status" value="1"/>
</dbReference>
<dbReference type="NCBIfam" id="TIGR01024">
    <property type="entry name" value="rplS_bact"/>
    <property type="match status" value="1"/>
</dbReference>
<feature type="region of interest" description="Disordered" evidence="29">
    <location>
        <begin position="4388"/>
        <end position="4443"/>
    </location>
</feature>
<dbReference type="Pfam" id="PF00441">
    <property type="entry name" value="Acyl-CoA_dh_1"/>
    <property type="match status" value="1"/>
</dbReference>
<dbReference type="Gene3D" id="3.30.70.1020">
    <property type="entry name" value="Trehalose-6-phosphate phosphatase related protein, domain 2"/>
    <property type="match status" value="1"/>
</dbReference>
<dbReference type="FunFam" id="2.40.110.10:FF:000031">
    <property type="entry name" value="Acyl-CoA dehydrogenase, putative"/>
    <property type="match status" value="1"/>
</dbReference>
<dbReference type="PROSITE" id="PS51462">
    <property type="entry name" value="NUDIX"/>
    <property type="match status" value="1"/>
</dbReference>
<dbReference type="InterPro" id="IPR013786">
    <property type="entry name" value="AcylCoA_DH/ox_N"/>
</dbReference>
<feature type="region of interest" description="Disordered" evidence="29">
    <location>
        <begin position="4281"/>
        <end position="4321"/>
    </location>
</feature>
<dbReference type="HAMAP" id="MF_00014">
    <property type="entry name" value="Ribosome_mat_RimM"/>
    <property type="match status" value="1"/>
</dbReference>
<keyword evidence="13" id="KW-0489">Methyltransferase</keyword>
<dbReference type="GO" id="GO:0043022">
    <property type="term" value="F:ribosome binding"/>
    <property type="evidence" value="ECO:0007669"/>
    <property type="project" value="InterPro"/>
</dbReference>
<evidence type="ECO:0000256" key="15">
    <source>
        <dbReference type="ARBA" id="ARBA00022679"/>
    </source>
</evidence>
<dbReference type="SUPFAM" id="SSF50346">
    <property type="entry name" value="PRC-barrel domain"/>
    <property type="match status" value="1"/>
</dbReference>
<feature type="compositionally biased region" description="Basic residues" evidence="29">
    <location>
        <begin position="3831"/>
        <end position="3840"/>
    </location>
</feature>
<dbReference type="InterPro" id="IPR011249">
    <property type="entry name" value="Metalloenz_LuxS/M16"/>
</dbReference>
<dbReference type="InterPro" id="IPR023214">
    <property type="entry name" value="HAD_sf"/>
</dbReference>
<evidence type="ECO:0000256" key="12">
    <source>
        <dbReference type="ARBA" id="ARBA00022490"/>
    </source>
</evidence>
<keyword evidence="23 28" id="KW-0326">Glycosidase</keyword>
<feature type="compositionally biased region" description="Basic and acidic residues" evidence="29">
    <location>
        <begin position="3601"/>
        <end position="3613"/>
    </location>
</feature>
<dbReference type="Pfam" id="PF02358">
    <property type="entry name" value="Trehalose_PPase"/>
    <property type="match status" value="1"/>
</dbReference>
<feature type="compositionally biased region" description="Pro residues" evidence="29">
    <location>
        <begin position="4203"/>
        <end position="4215"/>
    </location>
</feature>
<dbReference type="InterPro" id="IPR036412">
    <property type="entry name" value="HAD-like_sf"/>
</dbReference>
<keyword evidence="14" id="KW-0285">Flavoprotein</keyword>
<evidence type="ECO:0000256" key="8">
    <source>
        <dbReference type="ARBA" id="ARBA00009347"/>
    </source>
</evidence>
<dbReference type="InterPro" id="IPR011033">
    <property type="entry name" value="PRC_barrel-like_sf"/>
</dbReference>
<feature type="region of interest" description="Disordered" evidence="29">
    <location>
        <begin position="4455"/>
        <end position="4555"/>
    </location>
</feature>
<feature type="compositionally biased region" description="Low complexity" evidence="29">
    <location>
        <begin position="3710"/>
        <end position="3724"/>
    </location>
</feature>
<feature type="compositionally biased region" description="Basic and acidic residues" evidence="29">
    <location>
        <begin position="4479"/>
        <end position="4493"/>
    </location>
</feature>
<dbReference type="InterPro" id="IPR046373">
    <property type="entry name" value="Acyl-CoA_Oxase/DH_mid-dom_sf"/>
</dbReference>
<keyword evidence="18 28" id="KW-0378">Hydrolase</keyword>
<dbReference type="GO" id="GO:0046872">
    <property type="term" value="F:metal ion binding"/>
    <property type="evidence" value="ECO:0007669"/>
    <property type="project" value="InterPro"/>
</dbReference>
<dbReference type="InterPro" id="IPR052166">
    <property type="entry name" value="Diverse_Acyl-CoA_DH"/>
</dbReference>
<feature type="compositionally biased region" description="Basic and acidic residues" evidence="29">
    <location>
        <begin position="4630"/>
        <end position="4639"/>
    </location>
</feature>
<evidence type="ECO:0000256" key="28">
    <source>
        <dbReference type="RuleBase" id="RU000489"/>
    </source>
</evidence>
<comment type="similarity">
    <text evidence="7">Belongs to the RNA methyltransferase TrmD family.</text>
</comment>
<feature type="compositionally biased region" description="Basic and acidic residues" evidence="29">
    <location>
        <begin position="3245"/>
        <end position="3256"/>
    </location>
</feature>
<keyword evidence="12" id="KW-0963">Cytoplasm</keyword>
<dbReference type="FunFam" id="1.10.1270.20:FF:000001">
    <property type="entry name" value="tRNA (guanine-N(1)-)-methyltransferase"/>
    <property type="match status" value="1"/>
</dbReference>
<feature type="region of interest" description="Disordered" evidence="29">
    <location>
        <begin position="3152"/>
        <end position="3270"/>
    </location>
</feature>
<evidence type="ECO:0000256" key="23">
    <source>
        <dbReference type="ARBA" id="ARBA00023295"/>
    </source>
</evidence>
<evidence type="ECO:0000256" key="4">
    <source>
        <dbReference type="ARBA" id="ARBA00004496"/>
    </source>
</evidence>
<dbReference type="Gene3D" id="1.10.540.10">
    <property type="entry name" value="Acyl-CoA dehydrogenase/oxidase, N-terminal domain"/>
    <property type="match status" value="1"/>
</dbReference>
<dbReference type="GO" id="GO:0008033">
    <property type="term" value="P:tRNA processing"/>
    <property type="evidence" value="ECO:0007669"/>
    <property type="project" value="UniProtKB-KW"/>
</dbReference>
<feature type="compositionally biased region" description="Basic residues" evidence="29">
    <location>
        <begin position="3385"/>
        <end position="3402"/>
    </location>
</feature>
<dbReference type="GO" id="GO:0006412">
    <property type="term" value="P:translation"/>
    <property type="evidence" value="ECO:0007669"/>
    <property type="project" value="InterPro"/>
</dbReference>
<dbReference type="InterPro" id="IPR002676">
    <property type="entry name" value="RimM_N"/>
</dbReference>
<dbReference type="Pfam" id="PF05193">
    <property type="entry name" value="Peptidase_M16_C"/>
    <property type="match status" value="2"/>
</dbReference>
<keyword evidence="19" id="KW-0274">FAD</keyword>
<dbReference type="InterPro" id="IPR000307">
    <property type="entry name" value="Ribosomal_bS16"/>
</dbReference>
<dbReference type="SUPFAM" id="SSF50447">
    <property type="entry name" value="Translation proteins"/>
    <property type="match status" value="1"/>
</dbReference>
<feature type="region of interest" description="Disordered" evidence="29">
    <location>
        <begin position="4682"/>
        <end position="4735"/>
    </location>
</feature>
<feature type="compositionally biased region" description="Basic residues" evidence="29">
    <location>
        <begin position="4725"/>
        <end position="4735"/>
    </location>
</feature>
<dbReference type="InterPro" id="IPR017853">
    <property type="entry name" value="GH"/>
</dbReference>